<dbReference type="GO" id="GO:0005762">
    <property type="term" value="C:mitochondrial large ribosomal subunit"/>
    <property type="evidence" value="ECO:0007669"/>
    <property type="project" value="InterPro"/>
</dbReference>
<dbReference type="EMBL" id="NESQ01000110">
    <property type="protein sequence ID" value="PUU78678.1"/>
    <property type="molecule type" value="Genomic_DNA"/>
</dbReference>
<dbReference type="InterPro" id="IPR036389">
    <property type="entry name" value="RNase_III_sf"/>
</dbReference>
<dbReference type="PANTHER" id="PTHR28160:SF1">
    <property type="entry name" value="LARGE RIBOSOMAL SUBUNIT PROTEIN ML57"/>
    <property type="match status" value="1"/>
</dbReference>
<protein>
    <submittedName>
        <fullName evidence="3">Ribonuclease-III-like-domain-containing protein</fullName>
    </submittedName>
</protein>
<dbReference type="Pfam" id="PF14622">
    <property type="entry name" value="Ribonucleas_3_3"/>
    <property type="match status" value="1"/>
</dbReference>
<proteinExistence type="predicted"/>
<name>A0A2T6ZT71_TUBBO</name>
<feature type="region of interest" description="Disordered" evidence="1">
    <location>
        <begin position="1"/>
        <end position="79"/>
    </location>
</feature>
<organism evidence="3 4">
    <name type="scientific">Tuber borchii</name>
    <name type="common">White truffle</name>
    <dbReference type="NCBI Taxonomy" id="42251"/>
    <lineage>
        <taxon>Eukaryota</taxon>
        <taxon>Fungi</taxon>
        <taxon>Dikarya</taxon>
        <taxon>Ascomycota</taxon>
        <taxon>Pezizomycotina</taxon>
        <taxon>Pezizomycetes</taxon>
        <taxon>Pezizales</taxon>
        <taxon>Tuberaceae</taxon>
        <taxon>Tuber</taxon>
    </lineage>
</organism>
<dbReference type="InterPro" id="IPR000999">
    <property type="entry name" value="RNase_III_dom"/>
</dbReference>
<evidence type="ECO:0000256" key="1">
    <source>
        <dbReference type="SAM" id="MobiDB-lite"/>
    </source>
</evidence>
<comment type="caution">
    <text evidence="3">The sequence shown here is derived from an EMBL/GenBank/DDBJ whole genome shotgun (WGS) entry which is preliminary data.</text>
</comment>
<evidence type="ECO:0000313" key="4">
    <source>
        <dbReference type="Proteomes" id="UP000244722"/>
    </source>
</evidence>
<keyword evidence="4" id="KW-1185">Reference proteome</keyword>
<evidence type="ECO:0000259" key="2">
    <source>
        <dbReference type="Pfam" id="PF14622"/>
    </source>
</evidence>
<dbReference type="Gene3D" id="1.10.1520.10">
    <property type="entry name" value="Ribonuclease III domain"/>
    <property type="match status" value="1"/>
</dbReference>
<dbReference type="GO" id="GO:0032543">
    <property type="term" value="P:mitochondrial translation"/>
    <property type="evidence" value="ECO:0007669"/>
    <property type="project" value="InterPro"/>
</dbReference>
<dbReference type="GO" id="GO:0003735">
    <property type="term" value="F:structural constituent of ribosome"/>
    <property type="evidence" value="ECO:0007669"/>
    <property type="project" value="InterPro"/>
</dbReference>
<dbReference type="GO" id="GO:0006396">
    <property type="term" value="P:RNA processing"/>
    <property type="evidence" value="ECO:0007669"/>
    <property type="project" value="InterPro"/>
</dbReference>
<feature type="domain" description="RNase III" evidence="2">
    <location>
        <begin position="187"/>
        <end position="260"/>
    </location>
</feature>
<evidence type="ECO:0000313" key="3">
    <source>
        <dbReference type="EMBL" id="PUU78678.1"/>
    </source>
</evidence>
<gene>
    <name evidence="3" type="ORF">B9Z19DRAFT_1048003</name>
</gene>
<feature type="compositionally biased region" description="Polar residues" evidence="1">
    <location>
        <begin position="8"/>
        <end position="23"/>
    </location>
</feature>
<dbReference type="OrthoDB" id="2281895at2759"/>
<reference evidence="3 4" key="1">
    <citation type="submission" date="2017-04" db="EMBL/GenBank/DDBJ databases">
        <title>Draft genome sequence of Tuber borchii Vittad., a whitish edible truffle.</title>
        <authorList>
            <consortium name="DOE Joint Genome Institute"/>
            <person name="Murat C."/>
            <person name="Kuo A."/>
            <person name="Barry K.W."/>
            <person name="Clum A."/>
            <person name="Dockter R.B."/>
            <person name="Fauchery L."/>
            <person name="Iotti M."/>
            <person name="Kohler A."/>
            <person name="Labutti K."/>
            <person name="Lindquist E.A."/>
            <person name="Lipzen A."/>
            <person name="Ohm R.A."/>
            <person name="Wang M."/>
            <person name="Grigoriev I.V."/>
            <person name="Zambonelli A."/>
            <person name="Martin F.M."/>
        </authorList>
    </citation>
    <scope>NUCLEOTIDE SEQUENCE [LARGE SCALE GENOMIC DNA]</scope>
    <source>
        <strain evidence="3 4">Tbo3840</strain>
    </source>
</reference>
<sequence length="273" mass="30647">MASRSSRKASSLITSSPTLQCLQRRTRPSALLPPPRRHIQTAAEGEETAGYLPPRKITHARPQRRAPFPTRNPRPFAVNDDPARLNEVYTTLLGRDMGLTDKVKWQAVTHKSFDHGRQPFNEKLAIYGKRVCWLHASLHLLNGPPIEEKKTYKSPNFVSSLDGMPYREPEPFLHRDYKSLVSIRESNIRAILDPGKLAAIARLARLASVMRWKPKDNKDLQGSGQALVATQALYAIVGALALQRGGDIAGSMVRERLLSSIDWLVEKTKDMRS</sequence>
<dbReference type="AlphaFoldDB" id="A0A2T6ZT71"/>
<dbReference type="InterPro" id="IPR040030">
    <property type="entry name" value="Ribosomal_mL57"/>
</dbReference>
<dbReference type="PANTHER" id="PTHR28160">
    <property type="entry name" value="54S RIBOSOMAL PROTEIN L15, MITOCHONDRIAL"/>
    <property type="match status" value="1"/>
</dbReference>
<dbReference type="GO" id="GO:0004525">
    <property type="term" value="F:ribonuclease III activity"/>
    <property type="evidence" value="ECO:0007669"/>
    <property type="project" value="InterPro"/>
</dbReference>
<accession>A0A2T6ZT71</accession>
<dbReference type="Proteomes" id="UP000244722">
    <property type="component" value="Unassembled WGS sequence"/>
</dbReference>